<dbReference type="InterPro" id="IPR036388">
    <property type="entry name" value="WH-like_DNA-bd_sf"/>
</dbReference>
<dbReference type="Proteomes" id="UP000660021">
    <property type="component" value="Unassembled WGS sequence"/>
</dbReference>
<evidence type="ECO:0000313" key="1">
    <source>
        <dbReference type="EMBL" id="MBC5732030.1"/>
    </source>
</evidence>
<comment type="caution">
    <text evidence="1">The sequence shown here is derived from an EMBL/GenBank/DDBJ whole genome shotgun (WGS) entry which is preliminary data.</text>
</comment>
<gene>
    <name evidence="1" type="ORF">H8S34_14540</name>
</gene>
<dbReference type="Gene3D" id="1.10.10.10">
    <property type="entry name" value="Winged helix-like DNA-binding domain superfamily/Winged helix DNA-binding domain"/>
    <property type="match status" value="1"/>
</dbReference>
<keyword evidence="2" id="KW-1185">Reference proteome</keyword>
<dbReference type="InterPro" id="IPR013324">
    <property type="entry name" value="RNA_pol_sigma_r3/r4-like"/>
</dbReference>
<organism evidence="1 2">
    <name type="scientific">Pseudoflavonifractor hominis</name>
    <dbReference type="NCBI Taxonomy" id="2763059"/>
    <lineage>
        <taxon>Bacteria</taxon>
        <taxon>Bacillati</taxon>
        <taxon>Bacillota</taxon>
        <taxon>Clostridia</taxon>
        <taxon>Eubacteriales</taxon>
        <taxon>Oscillospiraceae</taxon>
        <taxon>Pseudoflavonifractor</taxon>
    </lineage>
</organism>
<reference evidence="1 2" key="1">
    <citation type="submission" date="2020-08" db="EMBL/GenBank/DDBJ databases">
        <title>Genome public.</title>
        <authorList>
            <person name="Liu C."/>
            <person name="Sun Q."/>
        </authorList>
    </citation>
    <scope>NUCLEOTIDE SEQUENCE [LARGE SCALE GENOMIC DNA]</scope>
    <source>
        <strain evidence="1 2">New-38</strain>
    </source>
</reference>
<proteinExistence type="predicted"/>
<dbReference type="SUPFAM" id="SSF88659">
    <property type="entry name" value="Sigma3 and sigma4 domains of RNA polymerase sigma factors"/>
    <property type="match status" value="1"/>
</dbReference>
<dbReference type="RefSeq" id="WP_186964386.1">
    <property type="nucleotide sequence ID" value="NZ_JACOPR010000015.1"/>
</dbReference>
<name>A0ABR7HX31_9FIRM</name>
<protein>
    <submittedName>
        <fullName evidence="1">Sigma-70 family RNA polymerase sigma factor</fullName>
    </submittedName>
</protein>
<evidence type="ECO:0000313" key="2">
    <source>
        <dbReference type="Proteomes" id="UP000660021"/>
    </source>
</evidence>
<accession>A0ABR7HX31</accession>
<sequence>MTTINLKDFYPWYTQDEYIEVSDEVAEELRANKRYEAAYRRRVTRNKAQYSLDCDDGIEYSACVFEPSPEELVLRKERLEVLCHALNSLSEKQGRRVEARILDGKKLKEVAEAEGVTLDAVSDSVLRGLTNMRNYLKENW</sequence>
<dbReference type="EMBL" id="JACOPR010000015">
    <property type="protein sequence ID" value="MBC5732030.1"/>
    <property type="molecule type" value="Genomic_DNA"/>
</dbReference>